<comment type="caution">
    <text evidence="2">The sequence shown here is derived from an EMBL/GenBank/DDBJ whole genome shotgun (WGS) entry which is preliminary data.</text>
</comment>
<protein>
    <recommendedName>
        <fullName evidence="1">BTB domain-containing protein</fullName>
    </recommendedName>
</protein>
<evidence type="ECO:0000313" key="2">
    <source>
        <dbReference type="EMBL" id="KAF9820561.1"/>
    </source>
</evidence>
<dbReference type="InterPro" id="IPR011333">
    <property type="entry name" value="SKP1/BTB/POZ_sf"/>
</dbReference>
<dbReference type="PROSITE" id="PS50097">
    <property type="entry name" value="BTB"/>
    <property type="match status" value="1"/>
</dbReference>
<organism evidence="2 3">
    <name type="scientific">Rhodonia placenta</name>
    <dbReference type="NCBI Taxonomy" id="104341"/>
    <lineage>
        <taxon>Eukaryota</taxon>
        <taxon>Fungi</taxon>
        <taxon>Dikarya</taxon>
        <taxon>Basidiomycota</taxon>
        <taxon>Agaricomycotina</taxon>
        <taxon>Agaricomycetes</taxon>
        <taxon>Polyporales</taxon>
        <taxon>Adustoporiaceae</taxon>
        <taxon>Rhodonia</taxon>
    </lineage>
</organism>
<dbReference type="AlphaFoldDB" id="A0A8H7U5Y3"/>
<dbReference type="EMBL" id="JADOXO010000009">
    <property type="protein sequence ID" value="KAF9820561.1"/>
    <property type="molecule type" value="Genomic_DNA"/>
</dbReference>
<dbReference type="InterPro" id="IPR000210">
    <property type="entry name" value="BTB/POZ_dom"/>
</dbReference>
<evidence type="ECO:0000313" key="3">
    <source>
        <dbReference type="Proteomes" id="UP000639403"/>
    </source>
</evidence>
<dbReference type="Pfam" id="PF00651">
    <property type="entry name" value="BTB"/>
    <property type="match status" value="1"/>
</dbReference>
<dbReference type="SMART" id="SM00225">
    <property type="entry name" value="BTB"/>
    <property type="match status" value="1"/>
</dbReference>
<proteinExistence type="predicted"/>
<feature type="domain" description="BTB" evidence="1">
    <location>
        <begin position="24"/>
        <end position="94"/>
    </location>
</feature>
<reference evidence="2" key="1">
    <citation type="submission" date="2020-11" db="EMBL/GenBank/DDBJ databases">
        <authorList>
            <person name="Koelle M."/>
            <person name="Horta M.A.C."/>
            <person name="Nowrousian M."/>
            <person name="Ohm R.A."/>
            <person name="Benz P."/>
            <person name="Pilgard A."/>
        </authorList>
    </citation>
    <scope>NUCLEOTIDE SEQUENCE</scope>
    <source>
        <strain evidence="2">FPRL280</strain>
    </source>
</reference>
<accession>A0A8H7U5Y3</accession>
<dbReference type="Proteomes" id="UP000639403">
    <property type="component" value="Unassembled WGS sequence"/>
</dbReference>
<gene>
    <name evidence="2" type="ORF">IEO21_01264</name>
</gene>
<name>A0A8H7U5Y3_9APHY</name>
<sequence length="336" mass="37214">MSDHSRSTTPEVFDARAPFDKSTADVILRSSDSVDFHVCKAILAEACAFFEDAFSLPPEDADDDDDEFLYKGDVPVVEVEESSRTLDTLLRMCYPLPPPEIAIADLSAVLGAALEYVMDGVTEAVKMQMKTLAVAHPLRVYFIALRHNLLDEARFAAKCFLAYPVKPIRGAYAEELEVTNGGDYYRILNYHEKCGDAARRIASSDFEWVSCKSAEDWCFLVRGHVPSCTVTKQSVDIPNCYGPKPTTWWWKHMSRISQVTDKTPCGKAVLDAGADEALVEAAATQCLVCKPRAAADMRRFTKLYAAEVDRVTSEVHVPFSGAHGRGGITDRHSCDR</sequence>
<evidence type="ECO:0000259" key="1">
    <source>
        <dbReference type="PROSITE" id="PS50097"/>
    </source>
</evidence>
<reference evidence="2" key="2">
    <citation type="journal article" name="Front. Microbiol.">
        <title>Degradative Capacity of Two Strains of Rhodonia placenta: From Phenotype to Genotype.</title>
        <authorList>
            <person name="Kolle M."/>
            <person name="Horta M.A.C."/>
            <person name="Nowrousian M."/>
            <person name="Ohm R.A."/>
            <person name="Benz J.P."/>
            <person name="Pilgard A."/>
        </authorList>
    </citation>
    <scope>NUCLEOTIDE SEQUENCE</scope>
    <source>
        <strain evidence="2">FPRL280</strain>
    </source>
</reference>
<dbReference type="Gene3D" id="3.30.710.10">
    <property type="entry name" value="Potassium Channel Kv1.1, Chain A"/>
    <property type="match status" value="1"/>
</dbReference>